<evidence type="ECO:0000256" key="4">
    <source>
        <dbReference type="SAM" id="MobiDB-lite"/>
    </source>
</evidence>
<dbReference type="Gene3D" id="1.10.30.10">
    <property type="entry name" value="High mobility group box domain"/>
    <property type="match status" value="1"/>
</dbReference>
<feature type="compositionally biased region" description="Polar residues" evidence="4">
    <location>
        <begin position="63"/>
        <end position="75"/>
    </location>
</feature>
<evidence type="ECO:0000256" key="3">
    <source>
        <dbReference type="PROSITE-ProRule" id="PRU00267"/>
    </source>
</evidence>
<dbReference type="CDD" id="cd01390">
    <property type="entry name" value="HMG-box_NHP6-like"/>
    <property type="match status" value="1"/>
</dbReference>
<dbReference type="Proteomes" id="UP000789508">
    <property type="component" value="Unassembled WGS sequence"/>
</dbReference>
<accession>A0A9N9CQ35</accession>
<evidence type="ECO:0000259" key="5">
    <source>
        <dbReference type="PROSITE" id="PS50118"/>
    </source>
</evidence>
<name>A0A9N9CQ35_9GLOM</name>
<feature type="non-terminal residue" evidence="6">
    <location>
        <position position="1"/>
    </location>
</feature>
<keyword evidence="2 3" id="KW-0539">Nucleus</keyword>
<dbReference type="PROSITE" id="PS51257">
    <property type="entry name" value="PROKAR_LIPOPROTEIN"/>
    <property type="match status" value="1"/>
</dbReference>
<dbReference type="GO" id="GO:0005634">
    <property type="term" value="C:nucleus"/>
    <property type="evidence" value="ECO:0007669"/>
    <property type="project" value="UniProtKB-UniRule"/>
</dbReference>
<dbReference type="SUPFAM" id="SSF47095">
    <property type="entry name" value="HMG-box"/>
    <property type="match status" value="1"/>
</dbReference>
<feature type="region of interest" description="Disordered" evidence="4">
    <location>
        <begin position="1"/>
        <end position="28"/>
    </location>
</feature>
<evidence type="ECO:0000256" key="2">
    <source>
        <dbReference type="ARBA" id="ARBA00023242"/>
    </source>
</evidence>
<feature type="compositionally biased region" description="Low complexity" evidence="4">
    <location>
        <begin position="8"/>
        <end position="28"/>
    </location>
</feature>
<gene>
    <name evidence="6" type="ORF">ALEPTO_LOCUS8583</name>
</gene>
<dbReference type="OrthoDB" id="1919336at2759"/>
<dbReference type="PROSITE" id="PS50118">
    <property type="entry name" value="HMG_BOX_2"/>
    <property type="match status" value="1"/>
</dbReference>
<dbReference type="InterPro" id="IPR051965">
    <property type="entry name" value="ChromReg_NeuronalGeneExpr"/>
</dbReference>
<feature type="domain" description="HMG box" evidence="5">
    <location>
        <begin position="230"/>
        <end position="298"/>
    </location>
</feature>
<feature type="compositionally biased region" description="Low complexity" evidence="4">
    <location>
        <begin position="53"/>
        <end position="62"/>
    </location>
</feature>
<protein>
    <submittedName>
        <fullName evidence="6">13278_t:CDS:1</fullName>
    </submittedName>
</protein>
<dbReference type="AlphaFoldDB" id="A0A9N9CQ35"/>
<feature type="non-terminal residue" evidence="6">
    <location>
        <position position="566"/>
    </location>
</feature>
<feature type="DNA-binding region" description="HMG box" evidence="3">
    <location>
        <begin position="230"/>
        <end position="298"/>
    </location>
</feature>
<proteinExistence type="predicted"/>
<feature type="compositionally biased region" description="Polar residues" evidence="4">
    <location>
        <begin position="132"/>
        <end position="174"/>
    </location>
</feature>
<dbReference type="GO" id="GO:0010468">
    <property type="term" value="P:regulation of gene expression"/>
    <property type="evidence" value="ECO:0007669"/>
    <property type="project" value="TreeGrafter"/>
</dbReference>
<comment type="caution">
    <text evidence="6">The sequence shown here is derived from an EMBL/GenBank/DDBJ whole genome shotgun (WGS) entry which is preliminary data.</text>
</comment>
<dbReference type="Pfam" id="PF00505">
    <property type="entry name" value="HMG_box"/>
    <property type="match status" value="1"/>
</dbReference>
<evidence type="ECO:0000313" key="6">
    <source>
        <dbReference type="EMBL" id="CAG8611587.1"/>
    </source>
</evidence>
<feature type="compositionally biased region" description="Low complexity" evidence="4">
    <location>
        <begin position="100"/>
        <end position="124"/>
    </location>
</feature>
<sequence>MVFKPVLASTTSFSTSSCVSSTPSNNTTSATAMTTCLNPSPNILSASLSTSAHSSLTPLTPSIMQPPSTVNVTTQKDQKNQKCDDGNVKKITTPRKKRNTASSKSSTATKKSKPSAKQTKSSTSSRKDKEASNQAEIQDSAIQPETNASSSEILSGTQQLQNSETITTVSTPSKNSRKRKNVATTVTKITTTEAGGSQATMPNSKSEEAAEESKKPAAKRQKKTKDPNAPKRPLNAFIEFSRVKREEVKRDNPDMKYTEIRKRLGEMWRGLSETEKEPYKNVQQAAKERYAQEIKIYEANQAATAATRTEISESSNMTTINNNNSIMPTLPTKLDINHFLPTPEKSLLNEYNKPNNICNPVIPIIADPCDMTAMDCAVDNINNSTIVNDTMSIMESNAFTPDGIKEFPLQNQYSQKKKSKAEIENYLFGSSSTSLKYNYNADYNHDNKILQQNHHTILPNPSILYPHPQSLFLVQHPCATPERLQQHQPQQQQQQQAHYMNFPHQQQMATTAPQVMMNAQKITPLQQINPQQPEHGNMLFHQQQQQRQPMMTIAPTPHQYYNDNSN</sequence>
<feature type="compositionally biased region" description="Polar residues" evidence="4">
    <location>
        <begin position="193"/>
        <end position="203"/>
    </location>
</feature>
<evidence type="ECO:0000256" key="1">
    <source>
        <dbReference type="ARBA" id="ARBA00023125"/>
    </source>
</evidence>
<keyword evidence="7" id="KW-1185">Reference proteome</keyword>
<dbReference type="EMBL" id="CAJVPS010005132">
    <property type="protein sequence ID" value="CAG8611587.1"/>
    <property type="molecule type" value="Genomic_DNA"/>
</dbReference>
<feature type="compositionally biased region" description="Basic and acidic residues" evidence="4">
    <location>
        <begin position="76"/>
        <end position="88"/>
    </location>
</feature>
<dbReference type="PANTHER" id="PTHR46040:SF3">
    <property type="entry name" value="HIGH MOBILITY GROUP PROTEIN 2"/>
    <property type="match status" value="1"/>
</dbReference>
<dbReference type="InterPro" id="IPR036910">
    <property type="entry name" value="HMG_box_dom_sf"/>
</dbReference>
<reference evidence="6" key="1">
    <citation type="submission" date="2021-06" db="EMBL/GenBank/DDBJ databases">
        <authorList>
            <person name="Kallberg Y."/>
            <person name="Tangrot J."/>
            <person name="Rosling A."/>
        </authorList>
    </citation>
    <scope>NUCLEOTIDE SEQUENCE</scope>
    <source>
        <strain evidence="6">FL130A</strain>
    </source>
</reference>
<dbReference type="SMART" id="SM00398">
    <property type="entry name" value="HMG"/>
    <property type="match status" value="1"/>
</dbReference>
<feature type="compositionally biased region" description="Basic and acidic residues" evidence="4">
    <location>
        <begin position="205"/>
        <end position="215"/>
    </location>
</feature>
<organism evidence="6 7">
    <name type="scientific">Ambispora leptoticha</name>
    <dbReference type="NCBI Taxonomy" id="144679"/>
    <lineage>
        <taxon>Eukaryota</taxon>
        <taxon>Fungi</taxon>
        <taxon>Fungi incertae sedis</taxon>
        <taxon>Mucoromycota</taxon>
        <taxon>Glomeromycotina</taxon>
        <taxon>Glomeromycetes</taxon>
        <taxon>Archaeosporales</taxon>
        <taxon>Ambisporaceae</taxon>
        <taxon>Ambispora</taxon>
    </lineage>
</organism>
<dbReference type="GO" id="GO:0003677">
    <property type="term" value="F:DNA binding"/>
    <property type="evidence" value="ECO:0007669"/>
    <property type="project" value="UniProtKB-UniRule"/>
</dbReference>
<dbReference type="InterPro" id="IPR009071">
    <property type="entry name" value="HMG_box_dom"/>
</dbReference>
<evidence type="ECO:0000313" key="7">
    <source>
        <dbReference type="Proteomes" id="UP000789508"/>
    </source>
</evidence>
<keyword evidence="1 3" id="KW-0238">DNA-binding</keyword>
<feature type="region of interest" description="Disordered" evidence="4">
    <location>
        <begin position="53"/>
        <end position="233"/>
    </location>
</feature>
<dbReference type="PANTHER" id="PTHR46040">
    <property type="entry name" value="HIGH MOBILITY GROUP PROTEIN 2"/>
    <property type="match status" value="1"/>
</dbReference>